<dbReference type="PANTHER" id="PTHR13693:SF2">
    <property type="entry name" value="SERINE PALMITOYLTRANSFERASE 1"/>
    <property type="match status" value="1"/>
</dbReference>
<name>A0A6A2XRD4_HIBSY</name>
<accession>A0A6A2XRD4</accession>
<gene>
    <name evidence="6" type="ORF">F3Y22_tig00112758pilonHSYRG00023</name>
</gene>
<keyword evidence="5" id="KW-0012">Acyltransferase</keyword>
<evidence type="ECO:0000256" key="2">
    <source>
        <dbReference type="ARBA" id="ARBA00008392"/>
    </source>
</evidence>
<dbReference type="GO" id="GO:0046513">
    <property type="term" value="P:ceramide biosynthetic process"/>
    <property type="evidence" value="ECO:0007669"/>
    <property type="project" value="TreeGrafter"/>
</dbReference>
<sequence>MAAPEGVSLNTAGFLCVYKTEKIDIVTASMGHALATEEGFCTGSARVIDHQTQSNEYRTSGWYESIPKQVVRLSSSGYVFSASLPPCLASAAITAIDVLEENPDLTLKLKENIAILWKVALVYFIAQTRLRCLW</sequence>
<dbReference type="GO" id="GO:0046512">
    <property type="term" value="P:sphingosine biosynthetic process"/>
    <property type="evidence" value="ECO:0007669"/>
    <property type="project" value="TreeGrafter"/>
</dbReference>
<dbReference type="Gene3D" id="3.40.640.10">
    <property type="entry name" value="Type I PLP-dependent aspartate aminotransferase-like (Major domain)"/>
    <property type="match status" value="1"/>
</dbReference>
<comment type="caution">
    <text evidence="6">The sequence shown here is derived from an EMBL/GenBank/DDBJ whole genome shotgun (WGS) entry which is preliminary data.</text>
</comment>
<proteinExistence type="inferred from homology"/>
<keyword evidence="7" id="KW-1185">Reference proteome</keyword>
<keyword evidence="3" id="KW-0808">Transferase</keyword>
<dbReference type="GO" id="GO:0004758">
    <property type="term" value="F:serine C-palmitoyltransferase activity"/>
    <property type="evidence" value="ECO:0007669"/>
    <property type="project" value="TreeGrafter"/>
</dbReference>
<evidence type="ECO:0000313" key="6">
    <source>
        <dbReference type="EMBL" id="KAE8664556.1"/>
    </source>
</evidence>
<organism evidence="6 7">
    <name type="scientific">Hibiscus syriacus</name>
    <name type="common">Rose of Sharon</name>
    <dbReference type="NCBI Taxonomy" id="106335"/>
    <lineage>
        <taxon>Eukaryota</taxon>
        <taxon>Viridiplantae</taxon>
        <taxon>Streptophyta</taxon>
        <taxon>Embryophyta</taxon>
        <taxon>Tracheophyta</taxon>
        <taxon>Spermatophyta</taxon>
        <taxon>Magnoliopsida</taxon>
        <taxon>eudicotyledons</taxon>
        <taxon>Gunneridae</taxon>
        <taxon>Pentapetalae</taxon>
        <taxon>rosids</taxon>
        <taxon>malvids</taxon>
        <taxon>Malvales</taxon>
        <taxon>Malvaceae</taxon>
        <taxon>Malvoideae</taxon>
        <taxon>Hibiscus</taxon>
    </lineage>
</organism>
<dbReference type="InterPro" id="IPR015424">
    <property type="entry name" value="PyrdxlP-dep_Trfase"/>
</dbReference>
<evidence type="ECO:0000256" key="3">
    <source>
        <dbReference type="ARBA" id="ARBA00022679"/>
    </source>
</evidence>
<evidence type="ECO:0000313" key="7">
    <source>
        <dbReference type="Proteomes" id="UP000436088"/>
    </source>
</evidence>
<comment type="cofactor">
    <cofactor evidence="1">
        <name>pyridoxal 5'-phosphate</name>
        <dbReference type="ChEBI" id="CHEBI:597326"/>
    </cofactor>
</comment>
<dbReference type="GO" id="GO:0016020">
    <property type="term" value="C:membrane"/>
    <property type="evidence" value="ECO:0007669"/>
    <property type="project" value="GOC"/>
</dbReference>
<dbReference type="EMBL" id="VEPZ02001645">
    <property type="protein sequence ID" value="KAE8664556.1"/>
    <property type="molecule type" value="Genomic_DNA"/>
</dbReference>
<evidence type="ECO:0000256" key="1">
    <source>
        <dbReference type="ARBA" id="ARBA00001933"/>
    </source>
</evidence>
<dbReference type="AlphaFoldDB" id="A0A6A2XRD4"/>
<dbReference type="SUPFAM" id="SSF53383">
    <property type="entry name" value="PLP-dependent transferases"/>
    <property type="match status" value="1"/>
</dbReference>
<protein>
    <submittedName>
        <fullName evidence="6">Uncharacterized protein</fullName>
    </submittedName>
</protein>
<dbReference type="InterPro" id="IPR015421">
    <property type="entry name" value="PyrdxlP-dep_Trfase_major"/>
</dbReference>
<dbReference type="PANTHER" id="PTHR13693">
    <property type="entry name" value="CLASS II AMINOTRANSFERASE/8-AMINO-7-OXONONANOATE SYNTHASE"/>
    <property type="match status" value="1"/>
</dbReference>
<reference evidence="6" key="1">
    <citation type="submission" date="2019-09" db="EMBL/GenBank/DDBJ databases">
        <title>Draft genome information of white flower Hibiscus syriacus.</title>
        <authorList>
            <person name="Kim Y.-M."/>
        </authorList>
    </citation>
    <scope>NUCLEOTIDE SEQUENCE [LARGE SCALE GENOMIC DNA]</scope>
    <source>
        <strain evidence="6">YM2019G1</strain>
    </source>
</reference>
<dbReference type="Proteomes" id="UP000436088">
    <property type="component" value="Unassembled WGS sequence"/>
</dbReference>
<dbReference type="InterPro" id="IPR050087">
    <property type="entry name" value="AON_synthase_class-II"/>
</dbReference>
<dbReference type="GO" id="GO:0005783">
    <property type="term" value="C:endoplasmic reticulum"/>
    <property type="evidence" value="ECO:0007669"/>
    <property type="project" value="TreeGrafter"/>
</dbReference>
<comment type="similarity">
    <text evidence="2">Belongs to the class-II pyridoxal-phosphate-dependent aminotransferase family.</text>
</comment>
<evidence type="ECO:0000256" key="4">
    <source>
        <dbReference type="ARBA" id="ARBA00022898"/>
    </source>
</evidence>
<keyword evidence="4" id="KW-0663">Pyridoxal phosphate</keyword>
<evidence type="ECO:0000256" key="5">
    <source>
        <dbReference type="ARBA" id="ARBA00023315"/>
    </source>
</evidence>